<keyword evidence="8" id="KW-1185">Reference proteome</keyword>
<dbReference type="AlphaFoldDB" id="A0ABC9BSI8"/>
<name>A0ABC9BSI8_9POAL</name>
<evidence type="ECO:0000256" key="4">
    <source>
        <dbReference type="ARBA" id="ARBA00023180"/>
    </source>
</evidence>
<keyword evidence="4" id="KW-0325">Glycoprotein</keyword>
<reference evidence="8" key="1">
    <citation type="submission" date="2024-06" db="EMBL/GenBank/DDBJ databases">
        <authorList>
            <person name="Ryan C."/>
        </authorList>
    </citation>
    <scope>NUCLEOTIDE SEQUENCE [LARGE SCALE GENOMIC DNA]</scope>
</reference>
<evidence type="ECO:0000256" key="1">
    <source>
        <dbReference type="ARBA" id="ARBA00009748"/>
    </source>
</evidence>
<protein>
    <recommendedName>
        <fullName evidence="6">Bifunctional inhibitor/plant lipid transfer protein/seed storage helical domain-containing protein</fullName>
    </recommendedName>
</protein>
<organism evidence="7 8">
    <name type="scientific">Urochloa decumbens</name>
    <dbReference type="NCBI Taxonomy" id="240449"/>
    <lineage>
        <taxon>Eukaryota</taxon>
        <taxon>Viridiplantae</taxon>
        <taxon>Streptophyta</taxon>
        <taxon>Embryophyta</taxon>
        <taxon>Tracheophyta</taxon>
        <taxon>Spermatophyta</taxon>
        <taxon>Magnoliopsida</taxon>
        <taxon>Liliopsida</taxon>
        <taxon>Poales</taxon>
        <taxon>Poaceae</taxon>
        <taxon>PACMAD clade</taxon>
        <taxon>Panicoideae</taxon>
        <taxon>Panicodae</taxon>
        <taxon>Paniceae</taxon>
        <taxon>Melinidinae</taxon>
        <taxon>Urochloa</taxon>
    </lineage>
</organism>
<evidence type="ECO:0000313" key="7">
    <source>
        <dbReference type="EMBL" id="CAL5005174.1"/>
    </source>
</evidence>
<accession>A0ABC9BSI8</accession>
<feature type="region of interest" description="Disordered" evidence="5">
    <location>
        <begin position="217"/>
        <end position="236"/>
    </location>
</feature>
<dbReference type="InterPro" id="IPR016140">
    <property type="entry name" value="Bifunc_inhib/LTP/seed_store"/>
</dbReference>
<evidence type="ECO:0000256" key="3">
    <source>
        <dbReference type="ARBA" id="ARBA00023157"/>
    </source>
</evidence>
<sequence>MPFLCIHPRREMAPSNKLIALLVAFAVIVPSSLLSAAARELAAANDAAAAAPAPSAASGGEALHPMGLFDDIGDVIGDIIHFRLPDLPLSAILPCPPDFPIKIPFIPCHNVTKPVTECRSSLAKYMPACAGFLTGAGGSGTSSSSPPSKCCDAITPFFEDKSGTTPLCLCHVVNGDLDELLPKPMNRTRANSFLQQCGFELTSDKVSKICANENDVLNIPPMDAPSPPPTDEGEDD</sequence>
<dbReference type="EMBL" id="OZ075137">
    <property type="protein sequence ID" value="CAL5005174.1"/>
    <property type="molecule type" value="Genomic_DNA"/>
</dbReference>
<gene>
    <name evidence="7" type="ORF">URODEC1_LOCUS67305</name>
</gene>
<dbReference type="Proteomes" id="UP001497457">
    <property type="component" value="Chromosome 27b"/>
</dbReference>
<keyword evidence="2" id="KW-0732">Signal</keyword>
<feature type="domain" description="Bifunctional inhibitor/plant lipid transfer protein/seed storage helical" evidence="6">
    <location>
        <begin position="114"/>
        <end position="201"/>
    </location>
</feature>
<evidence type="ECO:0000256" key="2">
    <source>
        <dbReference type="ARBA" id="ARBA00022729"/>
    </source>
</evidence>
<keyword evidence="3" id="KW-1015">Disulfide bond</keyword>
<dbReference type="PANTHER" id="PTHR33044">
    <property type="entry name" value="BIFUNCTIONAL INHIBITOR/LIPID-TRANSFER PROTEIN/SEED STORAGE 2S ALBUMIN SUPERFAMILY PROTEIN-RELATED"/>
    <property type="match status" value="1"/>
</dbReference>
<reference evidence="7 8" key="2">
    <citation type="submission" date="2024-10" db="EMBL/GenBank/DDBJ databases">
        <authorList>
            <person name="Ryan C."/>
        </authorList>
    </citation>
    <scope>NUCLEOTIDE SEQUENCE [LARGE SCALE GENOMIC DNA]</scope>
</reference>
<dbReference type="SUPFAM" id="SSF47699">
    <property type="entry name" value="Bifunctional inhibitor/lipid-transfer protein/seed storage 2S albumin"/>
    <property type="match status" value="1"/>
</dbReference>
<evidence type="ECO:0000259" key="6">
    <source>
        <dbReference type="Pfam" id="PF14368"/>
    </source>
</evidence>
<comment type="similarity">
    <text evidence="1">Belongs to the plant LTP family.</text>
</comment>
<dbReference type="Gene3D" id="1.10.110.10">
    <property type="entry name" value="Plant lipid-transfer and hydrophobic proteins"/>
    <property type="match status" value="1"/>
</dbReference>
<dbReference type="Pfam" id="PF14368">
    <property type="entry name" value="LTP_2"/>
    <property type="match status" value="1"/>
</dbReference>
<evidence type="ECO:0000256" key="5">
    <source>
        <dbReference type="SAM" id="MobiDB-lite"/>
    </source>
</evidence>
<dbReference type="InterPro" id="IPR036312">
    <property type="entry name" value="Bifun_inhib/LTP/seed_sf"/>
</dbReference>
<evidence type="ECO:0000313" key="8">
    <source>
        <dbReference type="Proteomes" id="UP001497457"/>
    </source>
</evidence>
<proteinExistence type="inferred from homology"/>
<dbReference type="InterPro" id="IPR043325">
    <property type="entry name" value="LTSS"/>
</dbReference>